<evidence type="ECO:0000313" key="2">
    <source>
        <dbReference type="EMBL" id="MFC3493000.1"/>
    </source>
</evidence>
<feature type="transmembrane region" description="Helical" evidence="1">
    <location>
        <begin position="85"/>
        <end position="108"/>
    </location>
</feature>
<dbReference type="Proteomes" id="UP001595712">
    <property type="component" value="Unassembled WGS sequence"/>
</dbReference>
<keyword evidence="1" id="KW-0812">Transmembrane</keyword>
<keyword evidence="1" id="KW-0472">Membrane</keyword>
<accession>A0ABV7PWT5</accession>
<name>A0ABV7PWT5_9ACTN</name>
<organism evidence="2 3">
    <name type="scientific">Glycomyces rhizosphaerae</name>
    <dbReference type="NCBI Taxonomy" id="2054422"/>
    <lineage>
        <taxon>Bacteria</taxon>
        <taxon>Bacillati</taxon>
        <taxon>Actinomycetota</taxon>
        <taxon>Actinomycetes</taxon>
        <taxon>Glycomycetales</taxon>
        <taxon>Glycomycetaceae</taxon>
        <taxon>Glycomyces</taxon>
    </lineage>
</organism>
<gene>
    <name evidence="2" type="ORF">ACFO8M_10940</name>
</gene>
<comment type="caution">
    <text evidence="2">The sequence shown here is derived from an EMBL/GenBank/DDBJ whole genome shotgun (WGS) entry which is preliminary data.</text>
</comment>
<evidence type="ECO:0000256" key="1">
    <source>
        <dbReference type="SAM" id="Phobius"/>
    </source>
</evidence>
<sequence>MIKWAGRIFVFLGIGHTVLSLVLVAPSHAASWFSGDLWRPDEGVIEMSPSMAAYWLSVGGFGVPLLVLGFTVLWMHRRGIVPPGFLGWAILAWAVVNTVILLPSPWILAVVGSVLYLVGVRRAERAAAPEPVLSS</sequence>
<dbReference type="RefSeq" id="WP_387974611.1">
    <property type="nucleotide sequence ID" value="NZ_JBHRWO010000010.1"/>
</dbReference>
<feature type="transmembrane region" description="Helical" evidence="1">
    <location>
        <begin position="53"/>
        <end position="73"/>
    </location>
</feature>
<keyword evidence="1" id="KW-1133">Transmembrane helix</keyword>
<evidence type="ECO:0000313" key="3">
    <source>
        <dbReference type="Proteomes" id="UP001595712"/>
    </source>
</evidence>
<protein>
    <submittedName>
        <fullName evidence="2">DUF6463 family protein</fullName>
    </submittedName>
</protein>
<keyword evidence="3" id="KW-1185">Reference proteome</keyword>
<reference evidence="3" key="1">
    <citation type="journal article" date="2019" name="Int. J. Syst. Evol. Microbiol.">
        <title>The Global Catalogue of Microorganisms (GCM) 10K type strain sequencing project: providing services to taxonomists for standard genome sequencing and annotation.</title>
        <authorList>
            <consortium name="The Broad Institute Genomics Platform"/>
            <consortium name="The Broad Institute Genome Sequencing Center for Infectious Disease"/>
            <person name="Wu L."/>
            <person name="Ma J."/>
        </authorList>
    </citation>
    <scope>NUCLEOTIDE SEQUENCE [LARGE SCALE GENOMIC DNA]</scope>
    <source>
        <strain evidence="3">CGMCC 4.7396</strain>
    </source>
</reference>
<proteinExistence type="predicted"/>
<dbReference type="EMBL" id="JBHRWO010000010">
    <property type="protein sequence ID" value="MFC3493000.1"/>
    <property type="molecule type" value="Genomic_DNA"/>
</dbReference>